<name>A0A1G9NA96_9BACT</name>
<dbReference type="Proteomes" id="UP000182146">
    <property type="component" value="Unassembled WGS sequence"/>
</dbReference>
<evidence type="ECO:0000313" key="2">
    <source>
        <dbReference type="EMBL" id="SDL83408.1"/>
    </source>
</evidence>
<evidence type="ECO:0000313" key="3">
    <source>
        <dbReference type="Proteomes" id="UP000182146"/>
    </source>
</evidence>
<dbReference type="EMBL" id="FNGU01000002">
    <property type="protein sequence ID" value="SDL83408.1"/>
    <property type="molecule type" value="Genomic_DNA"/>
</dbReference>
<accession>A0A1G9NA96</accession>
<dbReference type="OrthoDB" id="5401597at2"/>
<reference evidence="2 3" key="1">
    <citation type="submission" date="2016-10" db="EMBL/GenBank/DDBJ databases">
        <authorList>
            <person name="de Groot N.N."/>
        </authorList>
    </citation>
    <scope>NUCLEOTIDE SEQUENCE [LARGE SCALE GENOMIC DNA]</scope>
    <source>
        <strain evidence="2 3">DSM 17813</strain>
    </source>
</reference>
<organism evidence="2 3">
    <name type="scientific">Geoalkalibacter ferrihydriticus</name>
    <dbReference type="NCBI Taxonomy" id="392333"/>
    <lineage>
        <taxon>Bacteria</taxon>
        <taxon>Pseudomonadati</taxon>
        <taxon>Thermodesulfobacteriota</taxon>
        <taxon>Desulfuromonadia</taxon>
        <taxon>Desulfuromonadales</taxon>
        <taxon>Geoalkalibacteraceae</taxon>
        <taxon>Geoalkalibacter</taxon>
    </lineage>
</organism>
<gene>
    <name evidence="2" type="ORF">SAMN05660860_01397</name>
</gene>
<sequence length="255" mass="27852">MMRFAYSTLALSLVLLLAAIPATADELISVKGGYLVLSPSGQFAGNTGGTGTRIDMEKDLNLDDSKNITLEAALQLGNFRLSAGYMPLRFSGDGVLQRDIVFNNTLFEENVQARSDVDIDFYDVGLTWYLINFDNLPVRIQLGPEIAVKVVDADLSLTSPQAGQSERVSVTAPLPTIGARARIALADFLGVAARIGYIEYADNSFLDADVQVEFSPVPFFGAFAGYRHFELQIDENDVYLDTQLVGPYAGLFLRF</sequence>
<dbReference type="AlphaFoldDB" id="A0A1G9NA96"/>
<dbReference type="STRING" id="392333.SAMN05660860_01397"/>
<proteinExistence type="predicted"/>
<feature type="chain" id="PRO_5010190487" evidence="1">
    <location>
        <begin position="25"/>
        <end position="255"/>
    </location>
</feature>
<evidence type="ECO:0000256" key="1">
    <source>
        <dbReference type="SAM" id="SignalP"/>
    </source>
</evidence>
<dbReference type="RefSeq" id="WP_052445952.1">
    <property type="nucleotide sequence ID" value="NZ_FNGU01000002.1"/>
</dbReference>
<protein>
    <submittedName>
        <fullName evidence="2">Outer membrane protein</fullName>
    </submittedName>
</protein>
<feature type="signal peptide" evidence="1">
    <location>
        <begin position="1"/>
        <end position="24"/>
    </location>
</feature>
<keyword evidence="1" id="KW-0732">Signal</keyword>